<reference evidence="6 7" key="1">
    <citation type="submission" date="2017-08" db="EMBL/GenBank/DDBJ databases">
        <title>Identification and genetic characteristics of simultaneous BTEX- and naphthalene-degrading Paraburkholderia sp. BN5 isolated from petroleum-contaminated soil.</title>
        <authorList>
            <person name="Lee Y."/>
            <person name="Jeon C.O."/>
        </authorList>
    </citation>
    <scope>NUCLEOTIDE SEQUENCE [LARGE SCALE GENOMIC DNA]</scope>
    <source>
        <strain evidence="6 7">BN5</strain>
    </source>
</reference>
<name>A0A248VS02_9BURK</name>
<dbReference type="GO" id="GO:0003677">
    <property type="term" value="F:DNA binding"/>
    <property type="evidence" value="ECO:0007669"/>
    <property type="project" value="UniProtKB-KW"/>
</dbReference>
<dbReference type="PROSITE" id="PS50931">
    <property type="entry name" value="HTH_LYSR"/>
    <property type="match status" value="1"/>
</dbReference>
<evidence type="ECO:0000256" key="1">
    <source>
        <dbReference type="ARBA" id="ARBA00009437"/>
    </source>
</evidence>
<dbReference type="PANTHER" id="PTHR30346">
    <property type="entry name" value="TRANSCRIPTIONAL DUAL REGULATOR HCAR-RELATED"/>
    <property type="match status" value="1"/>
</dbReference>
<accession>A0A248VS02</accession>
<evidence type="ECO:0000256" key="2">
    <source>
        <dbReference type="ARBA" id="ARBA00023015"/>
    </source>
</evidence>
<dbReference type="PRINTS" id="PR00039">
    <property type="entry name" value="HTHLYSR"/>
</dbReference>
<dbReference type="FunFam" id="1.10.10.10:FF:000001">
    <property type="entry name" value="LysR family transcriptional regulator"/>
    <property type="match status" value="1"/>
</dbReference>
<dbReference type="AlphaFoldDB" id="A0A248VS02"/>
<sequence length="294" mass="31909">MELRHLRYFVAVAEHASVRGASEQLHVTQPAISRQIQDLEETVGVALFERTPRGLKLTLAGEAYLREARGILQQVESAARVAQRIAAGVCGHVRIGFVENAVWGGLVPHALQAFQQAAPQVAIELTPMNTPEQLDAINQRTLDGGFIYHFGALPEQITSLPLLENGVVLAAPAAWSFGRRKTVRAAQLGGKPFITFPRHVYPAYYDRLIGACERAGLTLDVVQEVSTEAAILSLVSAGVGAAIVNSANRDRPPALVQFLNLADLSIALPLHFAYHEQHRNPALAQFIALLNAQK</sequence>
<protein>
    <submittedName>
        <fullName evidence="6">LysR family transcriptional regulator</fullName>
    </submittedName>
</protein>
<dbReference type="OrthoDB" id="5292387at2"/>
<feature type="domain" description="HTH lysR-type" evidence="5">
    <location>
        <begin position="1"/>
        <end position="58"/>
    </location>
</feature>
<dbReference type="SUPFAM" id="SSF53850">
    <property type="entry name" value="Periplasmic binding protein-like II"/>
    <property type="match status" value="1"/>
</dbReference>
<keyword evidence="2" id="KW-0805">Transcription regulation</keyword>
<dbReference type="CDD" id="cd08414">
    <property type="entry name" value="PBP2_LTTR_aromatics_like"/>
    <property type="match status" value="1"/>
</dbReference>
<dbReference type="EMBL" id="CP022990">
    <property type="protein sequence ID" value="ASW01130.1"/>
    <property type="molecule type" value="Genomic_DNA"/>
</dbReference>
<dbReference type="Gene3D" id="1.10.10.10">
    <property type="entry name" value="Winged helix-like DNA-binding domain superfamily/Winged helix DNA-binding domain"/>
    <property type="match status" value="1"/>
</dbReference>
<dbReference type="SUPFAM" id="SSF46785">
    <property type="entry name" value="Winged helix' DNA-binding domain"/>
    <property type="match status" value="1"/>
</dbReference>
<dbReference type="RefSeq" id="WP_095421039.1">
    <property type="nucleotide sequence ID" value="NZ_CP022990.1"/>
</dbReference>
<dbReference type="GO" id="GO:0003700">
    <property type="term" value="F:DNA-binding transcription factor activity"/>
    <property type="evidence" value="ECO:0007669"/>
    <property type="project" value="InterPro"/>
</dbReference>
<proteinExistence type="inferred from homology"/>
<keyword evidence="4" id="KW-0804">Transcription</keyword>
<dbReference type="Proteomes" id="UP000215158">
    <property type="component" value="Chromosome 2"/>
</dbReference>
<dbReference type="PANTHER" id="PTHR30346:SF17">
    <property type="entry name" value="LYSR FAMILY TRANSCRIPTIONAL REGULATOR"/>
    <property type="match status" value="1"/>
</dbReference>
<keyword evidence="7" id="KW-1185">Reference proteome</keyword>
<keyword evidence="3" id="KW-0238">DNA-binding</keyword>
<dbReference type="KEGG" id="parb:CJU94_23300"/>
<evidence type="ECO:0000313" key="7">
    <source>
        <dbReference type="Proteomes" id="UP000215158"/>
    </source>
</evidence>
<evidence type="ECO:0000259" key="5">
    <source>
        <dbReference type="PROSITE" id="PS50931"/>
    </source>
</evidence>
<gene>
    <name evidence="6" type="ORF">CJU94_23300</name>
</gene>
<dbReference type="InterPro" id="IPR036390">
    <property type="entry name" value="WH_DNA-bd_sf"/>
</dbReference>
<dbReference type="Pfam" id="PF00126">
    <property type="entry name" value="HTH_1"/>
    <property type="match status" value="1"/>
</dbReference>
<dbReference type="Gene3D" id="3.40.190.10">
    <property type="entry name" value="Periplasmic binding protein-like II"/>
    <property type="match status" value="2"/>
</dbReference>
<dbReference type="GO" id="GO:0032993">
    <property type="term" value="C:protein-DNA complex"/>
    <property type="evidence" value="ECO:0007669"/>
    <property type="project" value="TreeGrafter"/>
</dbReference>
<dbReference type="InterPro" id="IPR036388">
    <property type="entry name" value="WH-like_DNA-bd_sf"/>
</dbReference>
<evidence type="ECO:0000313" key="6">
    <source>
        <dbReference type="EMBL" id="ASW01130.1"/>
    </source>
</evidence>
<comment type="similarity">
    <text evidence="1">Belongs to the LysR transcriptional regulatory family.</text>
</comment>
<dbReference type="Pfam" id="PF03466">
    <property type="entry name" value="LysR_substrate"/>
    <property type="match status" value="1"/>
</dbReference>
<evidence type="ECO:0000256" key="3">
    <source>
        <dbReference type="ARBA" id="ARBA00023125"/>
    </source>
</evidence>
<dbReference type="InterPro" id="IPR005119">
    <property type="entry name" value="LysR_subst-bd"/>
</dbReference>
<dbReference type="InterPro" id="IPR000847">
    <property type="entry name" value="LysR_HTH_N"/>
</dbReference>
<evidence type="ECO:0000256" key="4">
    <source>
        <dbReference type="ARBA" id="ARBA00023163"/>
    </source>
</evidence>
<organism evidence="6 7">
    <name type="scientific">Paraburkholderia aromaticivorans</name>
    <dbReference type="NCBI Taxonomy" id="2026199"/>
    <lineage>
        <taxon>Bacteria</taxon>
        <taxon>Pseudomonadati</taxon>
        <taxon>Pseudomonadota</taxon>
        <taxon>Betaproteobacteria</taxon>
        <taxon>Burkholderiales</taxon>
        <taxon>Burkholderiaceae</taxon>
        <taxon>Paraburkholderia</taxon>
    </lineage>
</organism>